<evidence type="ECO:0000313" key="3">
    <source>
        <dbReference type="Proteomes" id="UP000481327"/>
    </source>
</evidence>
<dbReference type="InterPro" id="IPR025411">
    <property type="entry name" value="DUF4136"/>
</dbReference>
<reference evidence="2 3" key="1">
    <citation type="submission" date="2019-09" db="EMBL/GenBank/DDBJ databases">
        <title>Polymorphobacter sp. isolated from a lake in China.</title>
        <authorList>
            <person name="Liu Z."/>
        </authorList>
    </citation>
    <scope>NUCLEOTIDE SEQUENCE [LARGE SCALE GENOMIC DNA]</scope>
    <source>
        <strain evidence="2 3">D40P</strain>
    </source>
</reference>
<sequence>MFFAIPAAACRLARHLPLRARMVGANRLARDRKRITHMTMPKAPLLALAALVALAGCTTTPTAEVTRFHLGVPIPSDSIRVVPSVEAAAPGTAVPLEFRTYADIVSRDLAAHGLRPTTTAPTAYLAILSIQQTTRAGIPGPPPFQIGIGGGSFGRNVGIGGGVNVPVGAPRNNDVRVNVLQLRIRRESDNSAVWEGRAIQEVPAREQASNLSAAVPALSRALLADFPGESGRTVIVKLR</sequence>
<dbReference type="AlphaFoldDB" id="A0A7C9KIS8"/>
<evidence type="ECO:0000259" key="1">
    <source>
        <dbReference type="Pfam" id="PF13590"/>
    </source>
</evidence>
<evidence type="ECO:0000313" key="2">
    <source>
        <dbReference type="EMBL" id="MQT17561.1"/>
    </source>
</evidence>
<name>A0A7C9KIS8_9SPHN</name>
<dbReference type="Proteomes" id="UP000481327">
    <property type="component" value="Unassembled WGS sequence"/>
</dbReference>
<proteinExistence type="predicted"/>
<protein>
    <submittedName>
        <fullName evidence="2">DUF4136 domain-containing protein</fullName>
    </submittedName>
</protein>
<keyword evidence="3" id="KW-1185">Reference proteome</keyword>
<dbReference type="OrthoDB" id="7428103at2"/>
<comment type="caution">
    <text evidence="2">The sequence shown here is derived from an EMBL/GenBank/DDBJ whole genome shotgun (WGS) entry which is preliminary data.</text>
</comment>
<gene>
    <name evidence="2" type="ORF">F3168_09835</name>
</gene>
<dbReference type="EMBL" id="WIOL01000003">
    <property type="protein sequence ID" value="MQT17561.1"/>
    <property type="molecule type" value="Genomic_DNA"/>
</dbReference>
<accession>A0A7C9KIS8</accession>
<dbReference type="Pfam" id="PF13590">
    <property type="entry name" value="DUF4136"/>
    <property type="match status" value="1"/>
</dbReference>
<organism evidence="2 3">
    <name type="scientific">Sandarakinorhabdus fusca</name>
    <dbReference type="NCBI Taxonomy" id="1439888"/>
    <lineage>
        <taxon>Bacteria</taxon>
        <taxon>Pseudomonadati</taxon>
        <taxon>Pseudomonadota</taxon>
        <taxon>Alphaproteobacteria</taxon>
        <taxon>Sphingomonadales</taxon>
        <taxon>Sphingosinicellaceae</taxon>
        <taxon>Sandarakinorhabdus</taxon>
    </lineage>
</organism>
<feature type="domain" description="DUF4136" evidence="1">
    <location>
        <begin position="93"/>
        <end position="228"/>
    </location>
</feature>